<sequence length="82" mass="9159">MITITYFGNLKDQLHCNEEAIAWESGDTELLLSQLRARDEVWNSALAPEKIFRVVVNDEIIFAPVELKSGDRVAFLPPVTGG</sequence>
<dbReference type="AlphaFoldDB" id="A0A2U2AFG7"/>
<name>A0A2U2AFG7_9GAMM</name>
<evidence type="ECO:0000313" key="1">
    <source>
        <dbReference type="EMBL" id="PWD81401.1"/>
    </source>
</evidence>
<proteinExistence type="predicted"/>
<dbReference type="Gene3D" id="3.10.20.30">
    <property type="match status" value="1"/>
</dbReference>
<accession>A0A2U2AFG7</accession>
<dbReference type="Proteomes" id="UP000245020">
    <property type="component" value="Unassembled WGS sequence"/>
</dbReference>
<protein>
    <submittedName>
        <fullName evidence="1">Molybdopterin synthase sulfur carrier subunit</fullName>
    </submittedName>
</protein>
<dbReference type="RefSeq" id="WP_109189289.1">
    <property type="nucleotide sequence ID" value="NZ_BMYA01000003.1"/>
</dbReference>
<evidence type="ECO:0000313" key="2">
    <source>
        <dbReference type="Proteomes" id="UP000245020"/>
    </source>
</evidence>
<dbReference type="InterPro" id="IPR016155">
    <property type="entry name" value="Mopterin_synth/thiamin_S_b"/>
</dbReference>
<dbReference type="SUPFAM" id="SSF54285">
    <property type="entry name" value="MoaD/ThiS"/>
    <property type="match status" value="1"/>
</dbReference>
<gene>
    <name evidence="1" type="ORF">DC083_05330</name>
</gene>
<dbReference type="InterPro" id="IPR003749">
    <property type="entry name" value="ThiS/MoaD-like"/>
</dbReference>
<reference evidence="2" key="1">
    <citation type="submission" date="2018-05" db="EMBL/GenBank/DDBJ databases">
        <title>Ignatzschineria dubaiensis sp. nov., isolated from necrotic foot tissues of dromedaries (Camelus dromedarius) and associated maggots in Dubai, United Arab Emirates.</title>
        <authorList>
            <person name="Tsang C.C."/>
            <person name="Tang J.Y.M."/>
            <person name="Fong J.Y.H."/>
            <person name="Kinne J."/>
            <person name="Lee H.H."/>
            <person name="Joseph M."/>
            <person name="Jose S."/>
            <person name="Schuster R.K."/>
            <person name="Tang Y."/>
            <person name="Sivakumar S."/>
            <person name="Chen J.H.K."/>
            <person name="Teng J.L.L."/>
            <person name="Lau S.K.P."/>
            <person name="Wernery U."/>
            <person name="Woo P.C.Y."/>
        </authorList>
    </citation>
    <scope>NUCLEOTIDE SEQUENCE [LARGE SCALE GENOMIC DNA]</scope>
    <source>
        <strain evidence="2">KCTC 22644</strain>
    </source>
</reference>
<dbReference type="EMBL" id="QEWQ01000003">
    <property type="protein sequence ID" value="PWD81401.1"/>
    <property type="molecule type" value="Genomic_DNA"/>
</dbReference>
<dbReference type="CDD" id="cd00754">
    <property type="entry name" value="Ubl_MoaD"/>
    <property type="match status" value="1"/>
</dbReference>
<dbReference type="InterPro" id="IPR012675">
    <property type="entry name" value="Beta-grasp_dom_sf"/>
</dbReference>
<dbReference type="Pfam" id="PF02597">
    <property type="entry name" value="ThiS"/>
    <property type="match status" value="1"/>
</dbReference>
<organism evidence="1 2">
    <name type="scientific">Ignatzschineria ureiclastica</name>
    <dbReference type="NCBI Taxonomy" id="472582"/>
    <lineage>
        <taxon>Bacteria</taxon>
        <taxon>Pseudomonadati</taxon>
        <taxon>Pseudomonadota</taxon>
        <taxon>Gammaproteobacteria</taxon>
        <taxon>Cardiobacteriales</taxon>
        <taxon>Ignatzschineriaceae</taxon>
        <taxon>Ignatzschineria</taxon>
    </lineage>
</organism>
<comment type="caution">
    <text evidence="1">The sequence shown here is derived from an EMBL/GenBank/DDBJ whole genome shotgun (WGS) entry which is preliminary data.</text>
</comment>
<keyword evidence="2" id="KW-1185">Reference proteome</keyword>
<dbReference type="OrthoDB" id="9801945at2"/>